<dbReference type="GO" id="GO:0006779">
    <property type="term" value="P:porphyrin-containing compound biosynthetic process"/>
    <property type="evidence" value="ECO:0007669"/>
    <property type="project" value="TreeGrafter"/>
</dbReference>
<dbReference type="SUPFAM" id="SSF102114">
    <property type="entry name" value="Radical SAM enzymes"/>
    <property type="match status" value="1"/>
</dbReference>
<dbReference type="Proteomes" id="UP001063698">
    <property type="component" value="Chromosome"/>
</dbReference>
<dbReference type="InterPro" id="IPR058240">
    <property type="entry name" value="rSAM_sf"/>
</dbReference>
<dbReference type="SMART" id="SM00729">
    <property type="entry name" value="Elp3"/>
    <property type="match status" value="1"/>
</dbReference>
<keyword evidence="2" id="KW-0479">Metal-binding</keyword>
<name>A0A977KAV6_9CREN</name>
<evidence type="ECO:0000313" key="6">
    <source>
        <dbReference type="EMBL" id="UXD22282.1"/>
    </source>
</evidence>
<organism evidence="6 7">
    <name type="scientific">Ignicoccus pacificus DSM 13166</name>
    <dbReference type="NCBI Taxonomy" id="940294"/>
    <lineage>
        <taxon>Archaea</taxon>
        <taxon>Thermoproteota</taxon>
        <taxon>Thermoprotei</taxon>
        <taxon>Desulfurococcales</taxon>
        <taxon>Desulfurococcaceae</taxon>
        <taxon>Ignicoccus</taxon>
    </lineage>
</organism>
<proteinExistence type="predicted"/>
<dbReference type="GO" id="GO:0046872">
    <property type="term" value="F:metal ion binding"/>
    <property type="evidence" value="ECO:0007669"/>
    <property type="project" value="UniProtKB-KW"/>
</dbReference>
<dbReference type="SFLD" id="SFLDG01065">
    <property type="entry name" value="anaerobic_coproporphyrinogen-I"/>
    <property type="match status" value="1"/>
</dbReference>
<evidence type="ECO:0000313" key="7">
    <source>
        <dbReference type="Proteomes" id="UP001063698"/>
    </source>
</evidence>
<dbReference type="SFLD" id="SFLDS00029">
    <property type="entry name" value="Radical_SAM"/>
    <property type="match status" value="1"/>
</dbReference>
<feature type="domain" description="Radical SAM core" evidence="5">
    <location>
        <begin position="41"/>
        <end position="256"/>
    </location>
</feature>
<dbReference type="PANTHER" id="PTHR13932">
    <property type="entry name" value="COPROPORPHYRINIGEN III OXIDASE"/>
    <property type="match status" value="1"/>
</dbReference>
<dbReference type="InterPro" id="IPR007197">
    <property type="entry name" value="rSAM"/>
</dbReference>
<dbReference type="KEGG" id="ipc:IPA_03200"/>
<evidence type="ECO:0000256" key="1">
    <source>
        <dbReference type="ARBA" id="ARBA00022691"/>
    </source>
</evidence>
<dbReference type="InterPro" id="IPR006638">
    <property type="entry name" value="Elp3/MiaA/NifB-like_rSAM"/>
</dbReference>
<dbReference type="Gene3D" id="3.20.20.70">
    <property type="entry name" value="Aldolase class I"/>
    <property type="match status" value="1"/>
</dbReference>
<dbReference type="Pfam" id="PF04055">
    <property type="entry name" value="Radical_SAM"/>
    <property type="match status" value="1"/>
</dbReference>
<evidence type="ECO:0000256" key="3">
    <source>
        <dbReference type="ARBA" id="ARBA00023004"/>
    </source>
</evidence>
<evidence type="ECO:0000259" key="5">
    <source>
        <dbReference type="PROSITE" id="PS51918"/>
    </source>
</evidence>
<evidence type="ECO:0000256" key="2">
    <source>
        <dbReference type="ARBA" id="ARBA00022723"/>
    </source>
</evidence>
<protein>
    <recommendedName>
        <fullName evidence="5">Radical SAM core domain-containing protein</fullName>
    </recommendedName>
</protein>
<keyword evidence="3" id="KW-0408">Iron</keyword>
<dbReference type="InterPro" id="IPR013785">
    <property type="entry name" value="Aldolase_TIM"/>
</dbReference>
<keyword evidence="4" id="KW-0411">Iron-sulfur</keyword>
<dbReference type="GO" id="GO:0003824">
    <property type="term" value="F:catalytic activity"/>
    <property type="evidence" value="ECO:0007669"/>
    <property type="project" value="InterPro"/>
</dbReference>
<dbReference type="InterPro" id="IPR034505">
    <property type="entry name" value="Coproporphyrinogen-III_oxidase"/>
</dbReference>
<gene>
    <name evidence="6" type="ORF">IPA_03200</name>
</gene>
<evidence type="ECO:0000256" key="4">
    <source>
        <dbReference type="ARBA" id="ARBA00023014"/>
    </source>
</evidence>
<dbReference type="GO" id="GO:0005737">
    <property type="term" value="C:cytoplasm"/>
    <property type="evidence" value="ECO:0007669"/>
    <property type="project" value="TreeGrafter"/>
</dbReference>
<keyword evidence="1" id="KW-0949">S-adenosyl-L-methionine</keyword>
<reference evidence="6" key="1">
    <citation type="submission" date="2013-11" db="EMBL/GenBank/DDBJ databases">
        <title>Comparative genomics of Ignicoccus.</title>
        <authorList>
            <person name="Podar M."/>
        </authorList>
    </citation>
    <scope>NUCLEOTIDE SEQUENCE</scope>
    <source>
        <strain evidence="6">DSM 13166</strain>
    </source>
</reference>
<dbReference type="PANTHER" id="PTHR13932:SF5">
    <property type="entry name" value="RADICAL S-ADENOSYL METHIONINE DOMAIN-CONTAINING PROTEIN 1, MITOCHONDRIAL"/>
    <property type="match status" value="1"/>
</dbReference>
<keyword evidence="7" id="KW-1185">Reference proteome</keyword>
<dbReference type="EMBL" id="CP006868">
    <property type="protein sequence ID" value="UXD22282.1"/>
    <property type="molecule type" value="Genomic_DNA"/>
</dbReference>
<dbReference type="GO" id="GO:0051539">
    <property type="term" value="F:4 iron, 4 sulfur cluster binding"/>
    <property type="evidence" value="ECO:0007669"/>
    <property type="project" value="TreeGrafter"/>
</dbReference>
<dbReference type="AlphaFoldDB" id="A0A977KAV6"/>
<dbReference type="CDD" id="cd01335">
    <property type="entry name" value="Radical_SAM"/>
    <property type="match status" value="1"/>
</dbReference>
<sequence length="393" mass="45288">MLGMLNELFAATLARATVPYVRKRVLGWLRELESSEPSPPSLPNRPLSLYLHVPFCTNLCKFCHFVRYPFEEEKARKYFRKLINDVYSAYGNDVEVKEVYIGGGSPSCLPDMLGELVDVLWDLWKPEISLEVNPKDVVHRDALDYLDSNKVRRISMGVQSFFEERLRELGRPVSEEENWEAIQLIKEKNFHTFNIDLIWGVNDMKEELEKAFACGANQITFYPLMPFPAKGITGELKGFKVYQQIVREAEKNGFCRANAWTFSKGKSMVDEYISECSDFLGLGVSSFSLINGVSHVNTFSIDKYLESKDWFPNEHSLKLSRKDLDGFRKAFALHSNPKYLGLRGESFWYLGVIVLREMYTILGEYRKMKMAAATSENRNDRTVAETLKKLQQP</sequence>
<accession>A0A977KAV6</accession>
<dbReference type="PROSITE" id="PS51918">
    <property type="entry name" value="RADICAL_SAM"/>
    <property type="match status" value="1"/>
</dbReference>